<dbReference type="Proteomes" id="UP000192727">
    <property type="component" value="Chromosome"/>
</dbReference>
<accession>A0A1V0UXU4</accession>
<reference evidence="1 2" key="1">
    <citation type="submission" date="2017-03" db="EMBL/GenBank/DDBJ databases">
        <title>Paenibacillus larvae genome sequencing.</title>
        <authorList>
            <person name="Dingman D.W."/>
        </authorList>
    </citation>
    <scope>NUCLEOTIDE SEQUENCE [LARGE SCALE GENOMIC DNA]</scope>
    <source>
        <strain evidence="1 2">SAG 10367</strain>
    </source>
</reference>
<name>A0A1V0UXU4_9BACL</name>
<protein>
    <submittedName>
        <fullName evidence="1">Uncharacterized protein</fullName>
    </submittedName>
</protein>
<proteinExistence type="predicted"/>
<dbReference type="AlphaFoldDB" id="A0A1V0UXU4"/>
<sequence>MSLNIRNDFPELGALLDSQKGEIAEALDKLGYQFISMKCDPFPVMTTQNGAQSETAAVRMTEWYEGGVRKGVDYRV</sequence>
<evidence type="ECO:0000313" key="2">
    <source>
        <dbReference type="Proteomes" id="UP000192727"/>
    </source>
</evidence>
<dbReference type="EMBL" id="CP020557">
    <property type="protein sequence ID" value="ARF69898.1"/>
    <property type="molecule type" value="Genomic_DNA"/>
</dbReference>
<evidence type="ECO:0000313" key="1">
    <source>
        <dbReference type="EMBL" id="ARF69898.1"/>
    </source>
</evidence>
<gene>
    <name evidence="1" type="ORF">B7C51_21720</name>
</gene>
<organism evidence="1 2">
    <name type="scientific">Paenibacillus larvae subsp. pulvifaciens</name>
    <dbReference type="NCBI Taxonomy" id="1477"/>
    <lineage>
        <taxon>Bacteria</taxon>
        <taxon>Bacillati</taxon>
        <taxon>Bacillota</taxon>
        <taxon>Bacilli</taxon>
        <taxon>Bacillales</taxon>
        <taxon>Paenibacillaceae</taxon>
        <taxon>Paenibacillus</taxon>
    </lineage>
</organism>